<proteinExistence type="predicted"/>
<name>Q6IHL7_DROME</name>
<evidence type="ECO:0000256" key="1">
    <source>
        <dbReference type="SAM" id="SignalP"/>
    </source>
</evidence>
<dbReference type="EMBL" id="BK003399">
    <property type="protein sequence ID" value="DAA03598.1"/>
    <property type="molecule type" value="Genomic_DNA"/>
</dbReference>
<protein>
    <submittedName>
        <fullName evidence="2">HDC02249</fullName>
    </submittedName>
</protein>
<feature type="signal peptide" evidence="1">
    <location>
        <begin position="1"/>
        <end position="24"/>
    </location>
</feature>
<dbReference type="AlphaFoldDB" id="Q6IHL7"/>
<feature type="chain" id="PRO_5004275272" evidence="1">
    <location>
        <begin position="25"/>
        <end position="62"/>
    </location>
</feature>
<keyword evidence="1" id="KW-0732">Signal</keyword>
<reference evidence="2" key="1">
    <citation type="journal article" date="2003" name="Genome Biol.">
        <title>An integrated gene annotation and transcriptional profiling approach towards the full gene content of the Drosophila genome.</title>
        <authorList>
            <person name="Hild M."/>
            <person name="Beckmann B."/>
            <person name="Haas S.A."/>
            <person name="Koch B."/>
            <person name="Solovyev V."/>
            <person name="Busold C."/>
            <person name="Fellenberg K."/>
            <person name="Boutros M."/>
            <person name="Vingron M."/>
            <person name="Sauer F."/>
            <person name="Hoheisel J.D."/>
            <person name="Paro R."/>
        </authorList>
    </citation>
    <scope>NUCLEOTIDE SEQUENCE</scope>
</reference>
<evidence type="ECO:0000313" key="2">
    <source>
        <dbReference type="EMBL" id="DAA03598.1"/>
    </source>
</evidence>
<gene>
    <name evidence="2" type="ORF">HDC02249</name>
</gene>
<organism evidence="2">
    <name type="scientific">Drosophila melanogaster</name>
    <name type="common">Fruit fly</name>
    <dbReference type="NCBI Taxonomy" id="7227"/>
    <lineage>
        <taxon>Eukaryota</taxon>
        <taxon>Metazoa</taxon>
        <taxon>Ecdysozoa</taxon>
        <taxon>Arthropoda</taxon>
        <taxon>Hexapoda</taxon>
        <taxon>Insecta</taxon>
        <taxon>Pterygota</taxon>
        <taxon>Neoptera</taxon>
        <taxon>Endopterygota</taxon>
        <taxon>Diptera</taxon>
        <taxon>Brachycera</taxon>
        <taxon>Muscomorpha</taxon>
        <taxon>Ephydroidea</taxon>
        <taxon>Drosophilidae</taxon>
        <taxon>Drosophila</taxon>
        <taxon>Sophophora</taxon>
    </lineage>
</organism>
<accession>Q6IHL7</accession>
<sequence length="62" mass="6800">MSLMLLLLLLLLLVLLLLQGLLQGSRVQRCGGHAHMCAQPDEDEVIAQGYEDTQLRNGVELG</sequence>